<evidence type="ECO:0000256" key="9">
    <source>
        <dbReference type="ARBA" id="ARBA00022868"/>
    </source>
</evidence>
<dbReference type="PANTHER" id="PTHR10683:SF18">
    <property type="entry name" value="TRANSALDOLASE"/>
    <property type="match status" value="1"/>
</dbReference>
<keyword evidence="14 18" id="KW-0472">Membrane</keyword>
<dbReference type="PROSITE" id="PS01054">
    <property type="entry name" value="TRANSALDOLASE_1"/>
    <property type="match status" value="1"/>
</dbReference>
<keyword evidence="16 18" id="KW-0407">Ion channel</keyword>
<keyword evidence="13 17" id="KW-0570">Pentose shunt</keyword>
<keyword evidence="8 18" id="KW-0812">Transmembrane</keyword>
<dbReference type="Gene3D" id="3.20.20.70">
    <property type="entry name" value="Aldolase class I"/>
    <property type="match status" value="1"/>
</dbReference>
<evidence type="ECO:0000313" key="19">
    <source>
        <dbReference type="EMBL" id="CAF3031008.1"/>
    </source>
</evidence>
<dbReference type="InterPro" id="IPR013785">
    <property type="entry name" value="Aldolase_TIM"/>
</dbReference>
<dbReference type="GO" id="GO:0034220">
    <property type="term" value="P:monoatomic ion transmembrane transport"/>
    <property type="evidence" value="ECO:0007669"/>
    <property type="project" value="UniProtKB-KW"/>
</dbReference>
<sequence length="656" mass="74871">MSVYAISREFFSFLKKKQDDERISVTSSVLNLMKITSMLLFASSVLSTAKQFFGDPIHCDTKEVHVDAGLFEHYCWIQASFVAPQKFVNNTKLRFQHSEEERVYQNYYQWIPFILFFQGVLCYIPYNYWKNYLIFGNPDATNIVALAKSLILKRGSHCGYALKYVFAQFLCVASLALQLYAMDWMMGGNFLTLGTKLLYIQTDDDIKDFDKNPLLKIFPRLIRCWFEGKMGMSGTPERYAALCILPVNVFNEKVFVFIWFWFIILIFVGLIHFCWSVITVACSLPRVFILRFSVNSSSASFAYDRLVQMSDFGDWFLLRIIQKNMDAVNFRLLIEELAEQITTKAFQNFDCPSISPLRDPEKEIEIHNKKKVTMSVLENLKSMTTVVADTGDFEAIKEFTPQDATTNPSLILAAASMDRYKPLVNKAIDFAKEKGGSTLEEKIEYAVDKLFVLFGCEILKIDAQIKRALRLIQLYEEEGISKERILIKLSSTWEGIQAAKELEEKHGIHCNLTLLFSMAQAVACAEAKVTLISPFVGRILDWHLAKNPSVKSYASDEDPGVVSVRRIYNYYKKFGHATVVMGASFRNIGEICSLAGCDLLTISPKLLAELEATKESLPRKLSPENAKGSSDEKIDMNERVFRWMLNEDQMANGEAL</sequence>
<organism evidence="19 20">
    <name type="scientific">Lepeophtheirus salmonis</name>
    <name type="common">Salmon louse</name>
    <name type="synonym">Caligus salmonis</name>
    <dbReference type="NCBI Taxonomy" id="72036"/>
    <lineage>
        <taxon>Eukaryota</taxon>
        <taxon>Metazoa</taxon>
        <taxon>Ecdysozoa</taxon>
        <taxon>Arthropoda</taxon>
        <taxon>Crustacea</taxon>
        <taxon>Multicrustacea</taxon>
        <taxon>Hexanauplia</taxon>
        <taxon>Copepoda</taxon>
        <taxon>Siphonostomatoida</taxon>
        <taxon>Caligidae</taxon>
        <taxon>Lepeophtheirus</taxon>
    </lineage>
</organism>
<evidence type="ECO:0000256" key="8">
    <source>
        <dbReference type="ARBA" id="ARBA00022692"/>
    </source>
</evidence>
<comment type="similarity">
    <text evidence="18">Belongs to the pannexin family.</text>
</comment>
<comment type="function">
    <text evidence="18">Structural component of the gap junctions.</text>
</comment>
<dbReference type="GO" id="GO:0005921">
    <property type="term" value="C:gap junction"/>
    <property type="evidence" value="ECO:0007669"/>
    <property type="project" value="UniProtKB-SubCell"/>
</dbReference>
<dbReference type="OrthoDB" id="2015515at2759"/>
<dbReference type="InterPro" id="IPR004730">
    <property type="entry name" value="Transaldolase_1"/>
</dbReference>
<dbReference type="GO" id="GO:0005737">
    <property type="term" value="C:cytoplasm"/>
    <property type="evidence" value="ECO:0007669"/>
    <property type="project" value="InterPro"/>
</dbReference>
<evidence type="ECO:0000256" key="4">
    <source>
        <dbReference type="ARBA" id="ARBA00008012"/>
    </source>
</evidence>
<keyword evidence="7 17" id="KW-0808">Transferase</keyword>
<evidence type="ECO:0000256" key="1">
    <source>
        <dbReference type="ARBA" id="ARBA00004610"/>
    </source>
</evidence>
<accession>A0A7R8D844</accession>
<keyword evidence="10" id="KW-0965">Cell junction</keyword>
<keyword evidence="20" id="KW-1185">Reference proteome</keyword>
<dbReference type="CDD" id="cd00957">
    <property type="entry name" value="Transaldolase_TalAB"/>
    <property type="match status" value="1"/>
</dbReference>
<dbReference type="UniPathway" id="UPA00115">
    <property type="reaction ID" value="UER00414"/>
</dbReference>
<keyword evidence="11 18" id="KW-1133">Transmembrane helix</keyword>
<keyword evidence="12 18" id="KW-0406">Ion transport</keyword>
<evidence type="ECO:0000256" key="5">
    <source>
        <dbReference type="ARBA" id="ARBA00022448"/>
    </source>
</evidence>
<dbReference type="Pfam" id="PF00923">
    <property type="entry name" value="TAL_FSA"/>
    <property type="match status" value="1"/>
</dbReference>
<keyword evidence="5 18" id="KW-0813">Transport</keyword>
<comment type="subcellular location">
    <subcellularLocation>
        <location evidence="1">Cell junction</location>
        <location evidence="1">Gap junction</location>
    </subcellularLocation>
    <subcellularLocation>
        <location evidence="2 18">Cell membrane</location>
        <topology evidence="2 18">Multi-pass membrane protein</topology>
    </subcellularLocation>
</comment>
<evidence type="ECO:0000256" key="18">
    <source>
        <dbReference type="RuleBase" id="RU010713"/>
    </source>
</evidence>
<dbReference type="GO" id="GO:0005886">
    <property type="term" value="C:plasma membrane"/>
    <property type="evidence" value="ECO:0007669"/>
    <property type="project" value="UniProtKB-SubCell"/>
</dbReference>
<evidence type="ECO:0000256" key="15">
    <source>
        <dbReference type="ARBA" id="ARBA00023270"/>
    </source>
</evidence>
<evidence type="ECO:0000256" key="13">
    <source>
        <dbReference type="ARBA" id="ARBA00023126"/>
    </source>
</evidence>
<keyword evidence="15" id="KW-0704">Schiff base</keyword>
<keyword evidence="6" id="KW-1003">Cell membrane</keyword>
<dbReference type="PROSITE" id="PS51013">
    <property type="entry name" value="PANNEXIN"/>
    <property type="match status" value="1"/>
</dbReference>
<protein>
    <recommendedName>
        <fullName evidence="17 18">Multifunctional fusion protein</fullName>
    </recommendedName>
    <domain>
        <recommendedName>
            <fullName evidence="17">Transaldolase</fullName>
            <ecNumber evidence="17">2.2.1.2</ecNumber>
        </recommendedName>
    </domain>
    <domain>
        <recommendedName>
            <fullName evidence="18">Innexin</fullName>
        </recommendedName>
    </domain>
</protein>
<comment type="similarity">
    <text evidence="4">Belongs to the transaldolase family. Type 1 subfamily.</text>
</comment>
<evidence type="ECO:0000256" key="3">
    <source>
        <dbReference type="ARBA" id="ARBA00004857"/>
    </source>
</evidence>
<evidence type="ECO:0000256" key="17">
    <source>
        <dbReference type="RuleBase" id="RU000501"/>
    </source>
</evidence>
<dbReference type="InterPro" id="IPR018225">
    <property type="entry name" value="Transaldolase_AS"/>
</dbReference>
<feature type="transmembrane region" description="Helical" evidence="18">
    <location>
        <begin position="107"/>
        <end position="126"/>
    </location>
</feature>
<dbReference type="PROSITE" id="PS00958">
    <property type="entry name" value="TRANSALDOLASE_2"/>
    <property type="match status" value="1"/>
</dbReference>
<dbReference type="Proteomes" id="UP000675881">
    <property type="component" value="Chromosome 8"/>
</dbReference>
<evidence type="ECO:0000256" key="2">
    <source>
        <dbReference type="ARBA" id="ARBA00004651"/>
    </source>
</evidence>
<evidence type="ECO:0000256" key="6">
    <source>
        <dbReference type="ARBA" id="ARBA00022475"/>
    </source>
</evidence>
<feature type="transmembrane region" description="Helical" evidence="18">
    <location>
        <begin position="258"/>
        <end position="284"/>
    </location>
</feature>
<feature type="transmembrane region" description="Helical" evidence="18">
    <location>
        <begin position="164"/>
        <end position="181"/>
    </location>
</feature>
<dbReference type="PRINTS" id="PR01262">
    <property type="entry name" value="INNEXIN"/>
</dbReference>
<dbReference type="GO" id="GO:0005975">
    <property type="term" value="P:carbohydrate metabolic process"/>
    <property type="evidence" value="ECO:0007669"/>
    <property type="project" value="InterPro"/>
</dbReference>
<dbReference type="GO" id="GO:0009052">
    <property type="term" value="P:pentose-phosphate shunt, non-oxidative branch"/>
    <property type="evidence" value="ECO:0007669"/>
    <property type="project" value="TreeGrafter"/>
</dbReference>
<evidence type="ECO:0000256" key="10">
    <source>
        <dbReference type="ARBA" id="ARBA00022949"/>
    </source>
</evidence>
<dbReference type="EMBL" id="HG994587">
    <property type="protein sequence ID" value="CAF3031008.1"/>
    <property type="molecule type" value="Genomic_DNA"/>
</dbReference>
<dbReference type="InterPro" id="IPR001585">
    <property type="entry name" value="TAL/FSA"/>
</dbReference>
<comment type="pathway">
    <text evidence="3 17">Carbohydrate degradation; pentose phosphate pathway; D-glyceraldehyde 3-phosphate and beta-D-fructose 6-phosphate from D-ribose 5-phosphate and D-xylulose 5-phosphate (non-oxidative stage): step 2/3.</text>
</comment>
<dbReference type="EC" id="2.2.1.2" evidence="17"/>
<evidence type="ECO:0000256" key="14">
    <source>
        <dbReference type="ARBA" id="ARBA00023136"/>
    </source>
</evidence>
<comment type="caution">
    <text evidence="18">Lacks conserved residue(s) required for the propagation of feature annotation.</text>
</comment>
<evidence type="ECO:0000256" key="11">
    <source>
        <dbReference type="ARBA" id="ARBA00022989"/>
    </source>
</evidence>
<dbReference type="AlphaFoldDB" id="A0A7R8D844"/>
<dbReference type="SUPFAM" id="SSF51569">
    <property type="entry name" value="Aldolase"/>
    <property type="match status" value="1"/>
</dbReference>
<name>A0A7R8D844_LEPSM</name>
<dbReference type="InterPro" id="IPR000990">
    <property type="entry name" value="Innexin"/>
</dbReference>
<keyword evidence="9" id="KW-0303">Gap junction</keyword>
<dbReference type="PANTHER" id="PTHR10683">
    <property type="entry name" value="TRANSALDOLASE"/>
    <property type="match status" value="1"/>
</dbReference>
<evidence type="ECO:0000256" key="12">
    <source>
        <dbReference type="ARBA" id="ARBA00023065"/>
    </source>
</evidence>
<evidence type="ECO:0000313" key="20">
    <source>
        <dbReference type="Proteomes" id="UP000675881"/>
    </source>
</evidence>
<comment type="catalytic activity">
    <reaction evidence="17">
        <text>D-sedoheptulose 7-phosphate + D-glyceraldehyde 3-phosphate = D-erythrose 4-phosphate + beta-D-fructose 6-phosphate</text>
        <dbReference type="Rhea" id="RHEA:17053"/>
        <dbReference type="ChEBI" id="CHEBI:16897"/>
        <dbReference type="ChEBI" id="CHEBI:57483"/>
        <dbReference type="ChEBI" id="CHEBI:57634"/>
        <dbReference type="ChEBI" id="CHEBI:59776"/>
        <dbReference type="EC" id="2.2.1.2"/>
    </reaction>
</comment>
<evidence type="ECO:0000256" key="16">
    <source>
        <dbReference type="ARBA" id="ARBA00023303"/>
    </source>
</evidence>
<dbReference type="Pfam" id="PF00876">
    <property type="entry name" value="Innexin"/>
    <property type="match status" value="2"/>
</dbReference>
<comment type="function">
    <text evidence="17">Catalyzes the rate-limiting step of the non-oxidative phase in the pentose phosphate pathway. Catalyzes the reversible conversion of sedheptulose-7-phosphate and D-glyceraldehyde 3-phosphate into erythrose-4-phosphate and beta-D-fructose 6-phosphate.</text>
</comment>
<proteinExistence type="inferred from homology"/>
<evidence type="ECO:0000256" key="7">
    <source>
        <dbReference type="ARBA" id="ARBA00022679"/>
    </source>
</evidence>
<reference evidence="19" key="1">
    <citation type="submission" date="2021-02" db="EMBL/GenBank/DDBJ databases">
        <authorList>
            <person name="Bekaert M."/>
        </authorList>
    </citation>
    <scope>NUCLEOTIDE SEQUENCE</scope>
    <source>
        <strain evidence="19">IoA-00</strain>
    </source>
</reference>
<gene>
    <name evidence="18" type="primary">inx</name>
    <name evidence="19" type="ORF">LSAA_13759</name>
</gene>
<dbReference type="GO" id="GO:0004801">
    <property type="term" value="F:transaldolase activity"/>
    <property type="evidence" value="ECO:0007669"/>
    <property type="project" value="UniProtKB-EC"/>
</dbReference>